<accession>A0A671XRA9</accession>
<feature type="signal peptide" evidence="1">
    <location>
        <begin position="1"/>
        <end position="16"/>
    </location>
</feature>
<dbReference type="InParanoid" id="A0A671XRA9"/>
<keyword evidence="3" id="KW-1185">Reference proteome</keyword>
<keyword evidence="1" id="KW-0732">Signal</keyword>
<proteinExistence type="predicted"/>
<protein>
    <recommendedName>
        <fullName evidence="4">Reverse transcriptase zinc-binding domain-containing protein</fullName>
    </recommendedName>
</protein>
<name>A0A671XRA9_SPAAU</name>
<evidence type="ECO:0008006" key="4">
    <source>
        <dbReference type="Google" id="ProtNLM"/>
    </source>
</evidence>
<evidence type="ECO:0000256" key="1">
    <source>
        <dbReference type="SAM" id="SignalP"/>
    </source>
</evidence>
<dbReference type="PANTHER" id="PTHR31635:SF196">
    <property type="entry name" value="REVERSE TRANSCRIPTASE DOMAIN-CONTAINING PROTEIN-RELATED"/>
    <property type="match status" value="1"/>
</dbReference>
<sequence>MALISFLLSLIPLKVPEYWFKEIKKLLTQFLWGNKKPRISSDKLKVCRKKGGLGIPDIHAYYLAFNGKYPMLWAYYHGQCEVGSLLRLEQKILHECKKETSLSSLRYCTDVKTNIKDPIISFSCKIAKTIQKKCSINGIMLPSCPLWENPLLTAGGKTLSNETWKNYNIRNLGQIVKQNKIILFPVFKNIFALNDTVFLQYLQIKSILKEYVTKGISLASDVETDNKLKEIIKNQGTVSKLYRFIHTSSCNILDKTKAQWEQDLGKNLTTEQWGTIMQPCITPQRLHKMNPDTSDLCWHCGERGSLIHLLWQCPQMKQLWAGVQNILCSILSVDVSICSEVCLLGLKLDGVESKVLQHLLSLA</sequence>
<evidence type="ECO:0000313" key="3">
    <source>
        <dbReference type="Proteomes" id="UP000472265"/>
    </source>
</evidence>
<reference evidence="2" key="1">
    <citation type="submission" date="2021-04" db="EMBL/GenBank/DDBJ databases">
        <authorList>
            <consortium name="Wellcome Sanger Institute Data Sharing"/>
        </authorList>
    </citation>
    <scope>NUCLEOTIDE SEQUENCE [LARGE SCALE GENOMIC DNA]</scope>
</reference>
<evidence type="ECO:0000313" key="2">
    <source>
        <dbReference type="Ensembl" id="ENSSAUP00010051365.1"/>
    </source>
</evidence>
<reference evidence="2" key="3">
    <citation type="submission" date="2025-09" db="UniProtKB">
        <authorList>
            <consortium name="Ensembl"/>
        </authorList>
    </citation>
    <scope>IDENTIFICATION</scope>
</reference>
<organism evidence="2 3">
    <name type="scientific">Sparus aurata</name>
    <name type="common">Gilthead sea bream</name>
    <dbReference type="NCBI Taxonomy" id="8175"/>
    <lineage>
        <taxon>Eukaryota</taxon>
        <taxon>Metazoa</taxon>
        <taxon>Chordata</taxon>
        <taxon>Craniata</taxon>
        <taxon>Vertebrata</taxon>
        <taxon>Euteleostomi</taxon>
        <taxon>Actinopterygii</taxon>
        <taxon>Neopterygii</taxon>
        <taxon>Teleostei</taxon>
        <taxon>Neoteleostei</taxon>
        <taxon>Acanthomorphata</taxon>
        <taxon>Eupercaria</taxon>
        <taxon>Spariformes</taxon>
        <taxon>Sparidae</taxon>
        <taxon>Sparus</taxon>
    </lineage>
</organism>
<dbReference type="Proteomes" id="UP000472265">
    <property type="component" value="Chromosome 10"/>
</dbReference>
<dbReference type="Ensembl" id="ENSSAUT00010054022.1">
    <property type="protein sequence ID" value="ENSSAUP00010051365.1"/>
    <property type="gene ID" value="ENSSAUG00010021334.1"/>
</dbReference>
<reference evidence="2" key="2">
    <citation type="submission" date="2025-08" db="UniProtKB">
        <authorList>
            <consortium name="Ensembl"/>
        </authorList>
    </citation>
    <scope>IDENTIFICATION</scope>
</reference>
<dbReference type="AlphaFoldDB" id="A0A671XRA9"/>
<dbReference type="GeneTree" id="ENSGT01030000235030"/>
<feature type="chain" id="PRO_5025642333" description="Reverse transcriptase zinc-binding domain-containing protein" evidence="1">
    <location>
        <begin position="17"/>
        <end position="363"/>
    </location>
</feature>
<dbReference type="OMA" id="WSHIETE"/>
<dbReference type="PANTHER" id="PTHR31635">
    <property type="entry name" value="REVERSE TRANSCRIPTASE DOMAIN-CONTAINING PROTEIN-RELATED"/>
    <property type="match status" value="1"/>
</dbReference>